<accession>A0A090EEA7</accession>
<dbReference type="STRING" id="69974.MPLDJ20_120590"/>
<keyword evidence="1" id="KW-0472">Membrane</keyword>
<evidence type="ECO:0000313" key="3">
    <source>
        <dbReference type="Proteomes" id="UP000045285"/>
    </source>
</evidence>
<reference evidence="3" key="1">
    <citation type="submission" date="2014-08" db="EMBL/GenBank/DDBJ databases">
        <authorList>
            <person name="Moulin L."/>
        </authorList>
    </citation>
    <scope>NUCLEOTIDE SEQUENCE [LARGE SCALE GENOMIC DNA]</scope>
</reference>
<organism evidence="2 3">
    <name type="scientific">Mesorhizobium plurifarium</name>
    <dbReference type="NCBI Taxonomy" id="69974"/>
    <lineage>
        <taxon>Bacteria</taxon>
        <taxon>Pseudomonadati</taxon>
        <taxon>Pseudomonadota</taxon>
        <taxon>Alphaproteobacteria</taxon>
        <taxon>Hyphomicrobiales</taxon>
        <taxon>Phyllobacteriaceae</taxon>
        <taxon>Mesorhizobium</taxon>
    </lineage>
</organism>
<sequence length="94" mass="10671">MNWVLFAALFFVTWWLMLFIVLPFSLRTQDDDQDVTLGTVSSAPRGPHMLRAFIRATIVTVVVMGILYGLTMALGFSFDDIMRIMPDFSPNVSH</sequence>
<evidence type="ECO:0000313" key="2">
    <source>
        <dbReference type="EMBL" id="CDX26193.1"/>
    </source>
</evidence>
<name>A0A090EEA7_MESPL</name>
<dbReference type="AlphaFoldDB" id="A0A090EEA7"/>
<gene>
    <name evidence="2" type="ORF">MPL3356_60284</name>
</gene>
<evidence type="ECO:0008006" key="4">
    <source>
        <dbReference type="Google" id="ProtNLM"/>
    </source>
</evidence>
<dbReference type="InterPro" id="IPR009935">
    <property type="entry name" value="DUF1467"/>
</dbReference>
<keyword evidence="1" id="KW-1133">Transmembrane helix</keyword>
<protein>
    <recommendedName>
        <fullName evidence="4">DUF1467 family protein</fullName>
    </recommendedName>
</protein>
<evidence type="ECO:0000256" key="1">
    <source>
        <dbReference type="SAM" id="Phobius"/>
    </source>
</evidence>
<keyword evidence="1" id="KW-0812">Transmembrane</keyword>
<dbReference type="Proteomes" id="UP000045285">
    <property type="component" value="Unassembled WGS sequence"/>
</dbReference>
<dbReference type="EMBL" id="CCMZ01000056">
    <property type="protein sequence ID" value="CDX26193.1"/>
    <property type="molecule type" value="Genomic_DNA"/>
</dbReference>
<proteinExistence type="predicted"/>
<feature type="transmembrane region" description="Helical" evidence="1">
    <location>
        <begin position="52"/>
        <end position="76"/>
    </location>
</feature>
<keyword evidence="3" id="KW-1185">Reference proteome</keyword>
<dbReference type="Pfam" id="PF07330">
    <property type="entry name" value="DUF1467"/>
    <property type="match status" value="1"/>
</dbReference>